<evidence type="ECO:0000313" key="4">
    <source>
        <dbReference type="EMBL" id="MBB5266121.1"/>
    </source>
</evidence>
<proteinExistence type="inferred from homology"/>
<dbReference type="GO" id="GO:0005829">
    <property type="term" value="C:cytosol"/>
    <property type="evidence" value="ECO:0007669"/>
    <property type="project" value="TreeGrafter"/>
</dbReference>
<dbReference type="Proteomes" id="UP000543642">
    <property type="component" value="Unassembled WGS sequence"/>
</dbReference>
<organism evidence="4 5">
    <name type="scientific">Catenibacillus scindens</name>
    <dbReference type="NCBI Taxonomy" id="673271"/>
    <lineage>
        <taxon>Bacteria</taxon>
        <taxon>Bacillati</taxon>
        <taxon>Bacillota</taxon>
        <taxon>Clostridia</taxon>
        <taxon>Lachnospirales</taxon>
        <taxon>Lachnospiraceae</taxon>
        <taxon>Catenibacillus</taxon>
    </lineage>
</organism>
<gene>
    <name evidence="4" type="ORF">HNP82_003277</name>
</gene>
<comment type="similarity">
    <text evidence="1">Belongs to the P-Pant transferase superfamily. Gsp/Sfp/HetI/AcpT family.</text>
</comment>
<protein>
    <submittedName>
        <fullName evidence="4">4'-phosphopantetheinyl transferase</fullName>
        <ecNumber evidence="4">2.7.8.-</ecNumber>
    </submittedName>
</protein>
<dbReference type="GO" id="GO:0008897">
    <property type="term" value="F:holo-[acyl-carrier-protein] synthase activity"/>
    <property type="evidence" value="ECO:0007669"/>
    <property type="project" value="InterPro"/>
</dbReference>
<dbReference type="GO" id="GO:0019878">
    <property type="term" value="P:lysine biosynthetic process via aminoadipic acid"/>
    <property type="evidence" value="ECO:0007669"/>
    <property type="project" value="TreeGrafter"/>
</dbReference>
<keyword evidence="5" id="KW-1185">Reference proteome</keyword>
<dbReference type="Pfam" id="PF01648">
    <property type="entry name" value="ACPS"/>
    <property type="match status" value="1"/>
</dbReference>
<sequence>MPTIYYTYYTPVSSKILEVAAQEGKLGLRLLSHGLEELYGIHMSVDDISQHLTREEHGKPRLTDYPDIHFNITHCPGLVACAFYSGPIGVDAELPGYFPPILIKRALSESEKAILTANGTTPELEQEWFYRLWTLKEAYVKKTGQGVDTDLTAFSFSFQSKGENMEVSCSDASVSCCQFRLEQGHILSICRDMTDKEDGQTPFLVLCSLAE</sequence>
<dbReference type="PANTHER" id="PTHR12215:SF10">
    <property type="entry name" value="L-AMINOADIPATE-SEMIALDEHYDE DEHYDROGENASE-PHOSPHOPANTETHEINYL TRANSFERASE"/>
    <property type="match status" value="1"/>
</dbReference>
<dbReference type="RefSeq" id="WP_183776401.1">
    <property type="nucleotide sequence ID" value="NZ_JACHFW010000019.1"/>
</dbReference>
<dbReference type="InterPro" id="IPR037143">
    <property type="entry name" value="4-PPantetheinyl_Trfase_dom_sf"/>
</dbReference>
<dbReference type="InterPro" id="IPR050559">
    <property type="entry name" value="P-Pant_transferase_sf"/>
</dbReference>
<name>A0A7W8HCS8_9FIRM</name>
<dbReference type="SUPFAM" id="SSF56214">
    <property type="entry name" value="4'-phosphopantetheinyl transferase"/>
    <property type="match status" value="2"/>
</dbReference>
<dbReference type="GO" id="GO:0000287">
    <property type="term" value="F:magnesium ion binding"/>
    <property type="evidence" value="ECO:0007669"/>
    <property type="project" value="InterPro"/>
</dbReference>
<evidence type="ECO:0000259" key="3">
    <source>
        <dbReference type="Pfam" id="PF01648"/>
    </source>
</evidence>
<accession>A0A7W8HCS8</accession>
<evidence type="ECO:0000256" key="1">
    <source>
        <dbReference type="ARBA" id="ARBA00010990"/>
    </source>
</evidence>
<evidence type="ECO:0000256" key="2">
    <source>
        <dbReference type="ARBA" id="ARBA00022679"/>
    </source>
</evidence>
<feature type="domain" description="4'-phosphopantetheinyl transferase" evidence="3">
    <location>
        <begin position="87"/>
        <end position="190"/>
    </location>
</feature>
<dbReference type="EC" id="2.7.8.-" evidence="4"/>
<evidence type="ECO:0000313" key="5">
    <source>
        <dbReference type="Proteomes" id="UP000543642"/>
    </source>
</evidence>
<dbReference type="Gene3D" id="3.90.470.20">
    <property type="entry name" value="4'-phosphopantetheinyl transferase domain"/>
    <property type="match status" value="2"/>
</dbReference>
<dbReference type="AlphaFoldDB" id="A0A7W8HCS8"/>
<dbReference type="InterPro" id="IPR008278">
    <property type="entry name" value="4-PPantetheinyl_Trfase_dom"/>
</dbReference>
<keyword evidence="2 4" id="KW-0808">Transferase</keyword>
<reference evidence="4 5" key="1">
    <citation type="submission" date="2020-08" db="EMBL/GenBank/DDBJ databases">
        <title>Genomic Encyclopedia of Type Strains, Phase IV (KMG-IV): sequencing the most valuable type-strain genomes for metagenomic binning, comparative biology and taxonomic classification.</title>
        <authorList>
            <person name="Goeker M."/>
        </authorList>
    </citation>
    <scope>NUCLEOTIDE SEQUENCE [LARGE SCALE GENOMIC DNA]</scope>
    <source>
        <strain evidence="4 5">DSM 106146</strain>
    </source>
</reference>
<dbReference type="EMBL" id="JACHFW010000019">
    <property type="protein sequence ID" value="MBB5266121.1"/>
    <property type="molecule type" value="Genomic_DNA"/>
</dbReference>
<comment type="caution">
    <text evidence="4">The sequence shown here is derived from an EMBL/GenBank/DDBJ whole genome shotgun (WGS) entry which is preliminary data.</text>
</comment>
<dbReference type="PANTHER" id="PTHR12215">
    <property type="entry name" value="PHOSPHOPANTETHEINE TRANSFERASE"/>
    <property type="match status" value="1"/>
</dbReference>